<feature type="region of interest" description="Disordered" evidence="2">
    <location>
        <begin position="159"/>
        <end position="246"/>
    </location>
</feature>
<dbReference type="PROSITE" id="PS50103">
    <property type="entry name" value="ZF_C3H1"/>
    <property type="match status" value="1"/>
</dbReference>
<proteinExistence type="predicted"/>
<sequence length="392" mass="43669">MRLDGLMLQRLPTDWQQKIHREFQTKLQLCISNPEEVRKTADFTWQTLLHGVEDRDRLAQRFGPHLGQYVGWRLCGLGVGLRRSGDSPLPDDGLHHGRSGRLPKERYEVDTPVLVGRRASGKRPTGDYGLSWTHRFYRIGRLGRQLLQRYQPAVLELPPRMDADRPEPRMVGGLSNVRRDVPPMGPAGSRHGHGSYGYGPRTDSFGPSSGSSRGGTVHAPSMVSRSGSFRSPTHMSSPEPRVHDPLDETLDNLIMKQRMDRLHGRAGAPLGVLTRSSKFSPAEGDSCSRGSPLSPPYDHPNGYVRSPSMRGAPPDDYHYSPGASPGKVQKICIKFPRCPFGDSCRYIHPAAPLCKNWPKCTFGPNCAFTHPPVPCKFNRNCNNPQCNYQHTG</sequence>
<keyword evidence="1" id="KW-0479">Metal-binding</keyword>
<name>A0A061D3B1_BABBI</name>
<dbReference type="SMART" id="SM00356">
    <property type="entry name" value="ZnF_C3H1"/>
    <property type="match status" value="2"/>
</dbReference>
<keyword evidence="5" id="KW-1185">Reference proteome</keyword>
<evidence type="ECO:0000256" key="1">
    <source>
        <dbReference type="PROSITE-ProRule" id="PRU00723"/>
    </source>
</evidence>
<feature type="compositionally biased region" description="Polar residues" evidence="2">
    <location>
        <begin position="223"/>
        <end position="236"/>
    </location>
</feature>
<dbReference type="Proteomes" id="UP000033188">
    <property type="component" value="Chromosome 2"/>
</dbReference>
<evidence type="ECO:0000313" key="4">
    <source>
        <dbReference type="EMBL" id="CDR95226.1"/>
    </source>
</evidence>
<feature type="region of interest" description="Disordered" evidence="2">
    <location>
        <begin position="273"/>
        <end position="320"/>
    </location>
</feature>
<organism evidence="4 5">
    <name type="scientific">Babesia bigemina</name>
    <dbReference type="NCBI Taxonomy" id="5866"/>
    <lineage>
        <taxon>Eukaryota</taxon>
        <taxon>Sar</taxon>
        <taxon>Alveolata</taxon>
        <taxon>Apicomplexa</taxon>
        <taxon>Aconoidasida</taxon>
        <taxon>Piroplasmida</taxon>
        <taxon>Babesiidae</taxon>
        <taxon>Babesia</taxon>
    </lineage>
</organism>
<feature type="zinc finger region" description="C3H1-type" evidence="1">
    <location>
        <begin position="349"/>
        <end position="373"/>
    </location>
</feature>
<evidence type="ECO:0000313" key="5">
    <source>
        <dbReference type="Proteomes" id="UP000033188"/>
    </source>
</evidence>
<dbReference type="OrthoDB" id="5589010at2759"/>
<dbReference type="RefSeq" id="XP_012767412.1">
    <property type="nucleotide sequence ID" value="XM_012911958.1"/>
</dbReference>
<keyword evidence="1" id="KW-0863">Zinc-finger</keyword>
<protein>
    <recommendedName>
        <fullName evidence="3">C3H1-type domain-containing protein</fullName>
    </recommendedName>
</protein>
<evidence type="ECO:0000256" key="2">
    <source>
        <dbReference type="SAM" id="MobiDB-lite"/>
    </source>
</evidence>
<keyword evidence="1" id="KW-0862">Zinc</keyword>
<dbReference type="InterPro" id="IPR000571">
    <property type="entry name" value="Znf_CCCH"/>
</dbReference>
<gene>
    <name evidence="4" type="ORF">BBBOND_0203840</name>
</gene>
<dbReference type="AlphaFoldDB" id="A0A061D3B1"/>
<dbReference type="Pfam" id="PF14608">
    <property type="entry name" value="zf-CCCH_2"/>
    <property type="match status" value="2"/>
</dbReference>
<dbReference type="STRING" id="5866.A0A061D3B1"/>
<feature type="region of interest" description="Disordered" evidence="2">
    <location>
        <begin position="85"/>
        <end position="105"/>
    </location>
</feature>
<accession>A0A061D3B1</accession>
<reference evidence="5" key="1">
    <citation type="submission" date="2014-06" db="EMBL/GenBank/DDBJ databases">
        <authorList>
            <person name="Aslett M."/>
            <person name="De Silva N."/>
        </authorList>
    </citation>
    <scope>NUCLEOTIDE SEQUENCE [LARGE SCALE GENOMIC DNA]</scope>
    <source>
        <strain evidence="5">Bond</strain>
    </source>
</reference>
<feature type="compositionally biased region" description="Low complexity" evidence="2">
    <location>
        <begin position="198"/>
        <end position="215"/>
    </location>
</feature>
<feature type="domain" description="C3H1-type" evidence="3">
    <location>
        <begin position="349"/>
        <end position="373"/>
    </location>
</feature>
<dbReference type="Gene3D" id="4.10.1000.30">
    <property type="match status" value="1"/>
</dbReference>
<dbReference type="VEuPathDB" id="PiroplasmaDB:BBBOND_0203840"/>
<dbReference type="KEGG" id="bbig:BBBOND_0203840"/>
<feature type="compositionally biased region" description="Basic and acidic residues" evidence="2">
    <location>
        <begin position="159"/>
        <end position="168"/>
    </location>
</feature>
<dbReference type="EMBL" id="LK391708">
    <property type="protein sequence ID" value="CDR95226.1"/>
    <property type="molecule type" value="Genomic_DNA"/>
</dbReference>
<dbReference type="GO" id="GO:0008270">
    <property type="term" value="F:zinc ion binding"/>
    <property type="evidence" value="ECO:0007669"/>
    <property type="project" value="UniProtKB-KW"/>
</dbReference>
<evidence type="ECO:0000259" key="3">
    <source>
        <dbReference type="PROSITE" id="PS50103"/>
    </source>
</evidence>
<dbReference type="GeneID" id="24563767"/>